<evidence type="ECO:0000313" key="1">
    <source>
        <dbReference type="EMBL" id="OOZ37062.1"/>
    </source>
</evidence>
<dbReference type="InterPro" id="IPR029058">
    <property type="entry name" value="AB_hydrolase_fold"/>
</dbReference>
<gene>
    <name evidence="1" type="ORF">BOW52_10410</name>
</gene>
<dbReference type="Gene3D" id="3.40.50.1820">
    <property type="entry name" value="alpha/beta hydrolase"/>
    <property type="match status" value="1"/>
</dbReference>
<evidence type="ECO:0000313" key="2">
    <source>
        <dbReference type="Proteomes" id="UP000190198"/>
    </source>
</evidence>
<dbReference type="EMBL" id="MPRK01000295">
    <property type="protein sequence ID" value="OOZ37062.1"/>
    <property type="molecule type" value="Genomic_DNA"/>
</dbReference>
<dbReference type="AlphaFoldDB" id="A0A1T2KW67"/>
<comment type="caution">
    <text evidence="1">The sequence shown here is derived from an EMBL/GenBank/DDBJ whole genome shotgun (WGS) entry which is preliminary data.</text>
</comment>
<organism evidence="1 2">
    <name type="scientific">Solemya elarraichensis gill symbiont</name>
    <dbReference type="NCBI Taxonomy" id="1918949"/>
    <lineage>
        <taxon>Bacteria</taxon>
        <taxon>Pseudomonadati</taxon>
        <taxon>Pseudomonadota</taxon>
        <taxon>Gammaproteobacteria</taxon>
        <taxon>sulfur-oxidizing symbionts</taxon>
    </lineage>
</organism>
<feature type="non-terminal residue" evidence="1">
    <location>
        <position position="1"/>
    </location>
</feature>
<accession>A0A1T2KW67</accession>
<dbReference type="SUPFAM" id="SSF53474">
    <property type="entry name" value="alpha/beta-Hydrolases"/>
    <property type="match status" value="1"/>
</dbReference>
<proteinExistence type="predicted"/>
<evidence type="ECO:0008006" key="3">
    <source>
        <dbReference type="Google" id="ProtNLM"/>
    </source>
</evidence>
<keyword evidence="2" id="KW-1185">Reference proteome</keyword>
<protein>
    <recommendedName>
        <fullName evidence="3">Alpha/beta hydrolase</fullName>
    </recommendedName>
</protein>
<reference evidence="1 2" key="1">
    <citation type="submission" date="2016-11" db="EMBL/GenBank/DDBJ databases">
        <title>Mixed transmission modes and dynamic genome evolution in an obligate animal-bacterial symbiosis.</title>
        <authorList>
            <person name="Russell S.L."/>
            <person name="Corbett-Detig R.B."/>
            <person name="Cavanaugh C.M."/>
        </authorList>
    </citation>
    <scope>NUCLEOTIDE SEQUENCE [LARGE SCALE GENOMIC DNA]</scope>
    <source>
        <strain evidence="1">Sp-SM6</strain>
    </source>
</reference>
<dbReference type="Proteomes" id="UP000190198">
    <property type="component" value="Unassembled WGS sequence"/>
</dbReference>
<sequence length="118" mass="12762">AISLSLGLSERTGMYDCPVPHNHKHTDALEEIGLWQKCLSDQGVESIILLGHSRGGNQTAWYASELKEGSPVKGTILIAPASNVIDYMAADYKKRYEVGLAPLVEKANKLVADARATP</sequence>
<name>A0A1T2KW67_9GAMM</name>